<dbReference type="Pfam" id="PF25413">
    <property type="entry name" value="Rossman_Mical"/>
    <property type="match status" value="1"/>
</dbReference>
<dbReference type="Pfam" id="PF12130">
    <property type="entry name" value="bMERB_dom"/>
    <property type="match status" value="1"/>
</dbReference>
<evidence type="ECO:0000256" key="5">
    <source>
        <dbReference type="ARBA" id="ARBA00023038"/>
    </source>
</evidence>
<dbReference type="GO" id="GO:0046872">
    <property type="term" value="F:metal ion binding"/>
    <property type="evidence" value="ECO:0007669"/>
    <property type="project" value="UniProtKB-KW"/>
</dbReference>
<feature type="region of interest" description="Disordered" evidence="9">
    <location>
        <begin position="950"/>
        <end position="1060"/>
    </location>
</feature>
<dbReference type="Proteomes" id="UP000582659">
    <property type="component" value="Unassembled WGS sequence"/>
</dbReference>
<evidence type="ECO:0000256" key="3">
    <source>
        <dbReference type="ARBA" id="ARBA00022723"/>
    </source>
</evidence>
<dbReference type="GO" id="GO:0005737">
    <property type="term" value="C:cytoplasm"/>
    <property type="evidence" value="ECO:0007669"/>
    <property type="project" value="UniProtKB-SubCell"/>
</dbReference>
<evidence type="ECO:0000313" key="12">
    <source>
        <dbReference type="EMBL" id="CAD5216103.1"/>
    </source>
</evidence>
<dbReference type="Pfam" id="PF07992">
    <property type="entry name" value="Pyr_redox_2"/>
    <property type="match status" value="1"/>
</dbReference>
<feature type="compositionally biased region" description="Low complexity" evidence="9">
    <location>
        <begin position="950"/>
        <end position="963"/>
    </location>
</feature>
<dbReference type="Gene3D" id="2.10.110.10">
    <property type="entry name" value="Cysteine Rich Protein"/>
    <property type="match status" value="1"/>
</dbReference>
<dbReference type="GO" id="GO:0003779">
    <property type="term" value="F:actin binding"/>
    <property type="evidence" value="ECO:0007669"/>
    <property type="project" value="UniProtKB-KW"/>
</dbReference>
<name>A0A7I8WWL7_BURXY</name>
<evidence type="ECO:0000256" key="9">
    <source>
        <dbReference type="SAM" id="MobiDB-lite"/>
    </source>
</evidence>
<gene>
    <name evidence="12" type="ORF">BXYJ_LOCUS4362</name>
</gene>
<comment type="subcellular location">
    <subcellularLocation>
        <location evidence="1">Cytoplasm</location>
    </subcellularLocation>
</comment>
<dbReference type="SUPFAM" id="SSF51905">
    <property type="entry name" value="FAD/NAD(P)-binding domain"/>
    <property type="match status" value="1"/>
</dbReference>
<keyword evidence="6" id="KW-0009">Actin-binding</keyword>
<dbReference type="OrthoDB" id="20799at2759"/>
<evidence type="ECO:0000256" key="8">
    <source>
        <dbReference type="SAM" id="Coils"/>
    </source>
</evidence>
<feature type="domain" description="LIM zinc-binding" evidence="10">
    <location>
        <begin position="869"/>
        <end position="936"/>
    </location>
</feature>
<evidence type="ECO:0000256" key="1">
    <source>
        <dbReference type="ARBA" id="ARBA00004496"/>
    </source>
</evidence>
<dbReference type="InterPro" id="IPR022735">
    <property type="entry name" value="bMERB_dom"/>
</dbReference>
<evidence type="ECO:0000256" key="6">
    <source>
        <dbReference type="ARBA" id="ARBA00023203"/>
    </source>
</evidence>
<feature type="compositionally biased region" description="Basic and acidic residues" evidence="9">
    <location>
        <begin position="986"/>
        <end position="999"/>
    </location>
</feature>
<dbReference type="InterPro" id="IPR057494">
    <property type="entry name" value="Rossman_Mical"/>
</dbReference>
<feature type="compositionally biased region" description="Polar residues" evidence="9">
    <location>
        <begin position="1346"/>
        <end position="1358"/>
    </location>
</feature>
<protein>
    <submittedName>
        <fullName evidence="12">(pine wood nematode) hypothetical protein</fullName>
    </submittedName>
</protein>
<sequence>MEDLFNIFLREWSLRSIQQAFYQLCVNRGADPTDYTNIYEKLKQADRFLEPSSKQRTLWTLLDKRRAQKEYQNQQVCRGMNVLVIGAGPCGLRAAIEAALLGCHVVVIESRDKFTRNNVLHLWQFVIHDLKALGAKVFMPKFCTGSIEHISIRKLQFILLKIALVLGVQFYDSVKFEDLVEPRDGKGWRAQFNPRDHLLADYEFDFVIAASGKNMCLPAFQQVVVRGKLAIGITANFVNRRTKEEDAVPEIQGVAYIYRQQFFDQLQAKTGVKLENIVYYKGDTHYFVMCGDKNNLVKKGVIKQDNDDIKQMLSKDNIDNELLCKYVMQVVDYVTDGKLSGVQFSLNARRQPDVALFDFTELCSADHSTRFVKYMQHPLVLTVVGDLLHEPFWPTGSGCARGFLGVLDTAWLIHEIEREGVYKLLGQTQPSNLSSSFHKYTIDPRERYLCFQRTQADVAHLMGTGDADEEKLDNLVMSVNRNKSGHVEFQRKASLFRFCYMGALSQKLKITNFRAGSWADGKSLAALISKYNQEFETARSVEPEGSINPASLFNETMTFVQDRLGIPKPCKTQAEWSSLTEKRRIEFLEILVDVLKADPFHSKLCMSPTLCQNYADDKATQSAKQAKVLRARQLPPIDPRDTVLNSDLLTPINDSNITVRKRSSGTKPKRPSVEPLNPELLFKVDRVVSGAPIRPPRPSMDGPSCLERRRMLIEERQKKLLPEKDTLNESLTSGTLAGVKSVSKFRAKFDSVPEDKNEPRPLKERKKAAPSPTSSSSSSLEDHPADPMNVRVTVRETLIEAPDVGSYRTRDEQKEVTFRETPSVISRPASVPIRNPSCNSHSKTVSPPSLAHQNSLNAVYNTVSQRRMRLCSLCQAEVYLAEQLLVDRVSVHKQCFRCAYCERALTVRNAVIDKSFQNEYGPRWYCAQHQALNPSDKLARLKRTATKQQSWSQSVAVVQPQSSGNHERPSFPTRAFLSSDSTDSSISEKSEVVVEEKNSSSHSTQTRPEIQMATQTTPKAENMPRARLRSPSPMNRSKYQFRGKEKSKAEQPGFLGQSEPHRQLTHVSREPYQRRLSDFDSPTQLINACKERTARRLAAISLKNDENKKGTKLSSTSSEDEDISNHNVYCDQTTVKCSDDDDEEEFEEEFIDAIDEELAVQAGTDEEESWIEFVDYLDRTLCSEPGSQSSLTTEVQAKEMVESFNRRSLLNHFVVENQKTPISRRSPAVPGTPFYTPRQHRAETVDFVTPPSQDESLVFQTPMTSFPKRRQDSEDNDLSYLKDRVKQNGTGFVDTKMNNNGTPQRPTRIRRGPRRATVAVDLKRESLTPDAIVNELRDGEDGDSGRISQISQKQNAKNEGQLKSRAVHIKPTNENLERVKKEIELVKERRQRERQRQLQGLQRRMHEVEVRMGDVKSVGAYLERSLATDPKNKWELEQWLIYVQQYQTLRNEERELYLKLKALRLQEDYNLLKNKLHDIQSGEVKHVKYGTEKELMERLLDILNEKDIVKAELADISRNNCNHQKSPAELIEESPDYKLFEPVFLHDISVKTIQVISVLISNFSVNASVIHWQFHLLSYLPLFPICVIMFIEWKSLVRSLRKRRQVLLELNTTETAKELRKKSTMRRRPASFRKFFDSQPNELSFHQSVTKTKKPIDQTVYVNVPQRCDSENSCSTSMACSQFSESNGNTLFDDDLKPAIYNKKRDLSLSDGSEIDAGTCVDVGHTTFKSFAIDPSEIFEDEPSLIPLESEKMVSQFFGSTLESIETSVQSSLEAYNEYIRLKHTIRILQKIVAQKDAFFIEGPTGMLRSYMNGLINSLENTMDKLEEQYPRLHEYAHKKGAKKMTLRRIDENDEGEDLVEFQVL</sequence>
<feature type="compositionally biased region" description="Low complexity" evidence="9">
    <location>
        <begin position="770"/>
        <end position="779"/>
    </location>
</feature>
<feature type="compositionally biased region" description="Polar residues" evidence="9">
    <location>
        <begin position="836"/>
        <end position="850"/>
    </location>
</feature>
<evidence type="ECO:0000313" key="13">
    <source>
        <dbReference type="Proteomes" id="UP000659654"/>
    </source>
</evidence>
<comment type="caution">
    <text evidence="12">The sequence shown here is derived from an EMBL/GenBank/DDBJ whole genome shotgun (WGS) entry which is preliminary data.</text>
</comment>
<proteinExistence type="predicted"/>
<dbReference type="InterPro" id="IPR050540">
    <property type="entry name" value="F-actin_Monoox_Mical"/>
</dbReference>
<feature type="domain" description="BMERB" evidence="11">
    <location>
        <begin position="1388"/>
        <end position="1529"/>
    </location>
</feature>
<feature type="region of interest" description="Disordered" evidence="9">
    <location>
        <begin position="829"/>
        <end position="850"/>
    </location>
</feature>
<evidence type="ECO:0000256" key="7">
    <source>
        <dbReference type="PROSITE-ProRule" id="PRU00125"/>
    </source>
</evidence>
<feature type="coiled-coil region" evidence="8">
    <location>
        <begin position="1809"/>
        <end position="1836"/>
    </location>
</feature>
<dbReference type="PROSITE" id="PS50023">
    <property type="entry name" value="LIM_DOMAIN_2"/>
    <property type="match status" value="1"/>
</dbReference>
<dbReference type="EMBL" id="CAJFDI010000002">
    <property type="protein sequence ID" value="CAD5216103.1"/>
    <property type="molecule type" value="Genomic_DNA"/>
</dbReference>
<keyword evidence="5 7" id="KW-0440">LIM domain</keyword>
<dbReference type="Gene3D" id="3.50.50.60">
    <property type="entry name" value="FAD/NAD(P)-binding domain"/>
    <property type="match status" value="1"/>
</dbReference>
<dbReference type="PROSITE" id="PS51848">
    <property type="entry name" value="BMERB"/>
    <property type="match status" value="1"/>
</dbReference>
<feature type="compositionally biased region" description="Polar residues" evidence="9">
    <location>
        <begin position="1004"/>
        <end position="1019"/>
    </location>
</feature>
<feature type="compositionally biased region" description="Basic and acidic residues" evidence="9">
    <location>
        <begin position="750"/>
        <end position="762"/>
    </location>
</feature>
<keyword evidence="3 7" id="KW-0479">Metal-binding</keyword>
<accession>A0A7I8WWL7</accession>
<dbReference type="InterPro" id="IPR036872">
    <property type="entry name" value="CH_dom_sf"/>
</dbReference>
<keyword evidence="13" id="KW-1185">Reference proteome</keyword>
<evidence type="ECO:0000259" key="11">
    <source>
        <dbReference type="PROSITE" id="PS51848"/>
    </source>
</evidence>
<dbReference type="SUPFAM" id="SSF47576">
    <property type="entry name" value="Calponin-homology domain, CH-domain"/>
    <property type="match status" value="1"/>
</dbReference>
<dbReference type="InterPro" id="IPR001781">
    <property type="entry name" value="Znf_LIM"/>
</dbReference>
<dbReference type="InterPro" id="IPR036188">
    <property type="entry name" value="FAD/NAD-bd_sf"/>
</dbReference>
<reference evidence="12" key="1">
    <citation type="submission" date="2020-09" db="EMBL/GenBank/DDBJ databases">
        <authorList>
            <person name="Kikuchi T."/>
        </authorList>
    </citation>
    <scope>NUCLEOTIDE SEQUENCE</scope>
    <source>
        <strain evidence="12">Ka4C1</strain>
    </source>
</reference>
<dbReference type="PANTHER" id="PTHR23167:SF54">
    <property type="entry name" value="[F-ACTIN]-MONOOXYGENASE MICAL"/>
    <property type="match status" value="1"/>
</dbReference>
<organism evidence="12 13">
    <name type="scientific">Bursaphelenchus xylophilus</name>
    <name type="common">Pinewood nematode worm</name>
    <name type="synonym">Aphelenchoides xylophilus</name>
    <dbReference type="NCBI Taxonomy" id="6326"/>
    <lineage>
        <taxon>Eukaryota</taxon>
        <taxon>Metazoa</taxon>
        <taxon>Ecdysozoa</taxon>
        <taxon>Nematoda</taxon>
        <taxon>Chromadorea</taxon>
        <taxon>Rhabditida</taxon>
        <taxon>Tylenchina</taxon>
        <taxon>Tylenchomorpha</taxon>
        <taxon>Aphelenchoidea</taxon>
        <taxon>Aphelenchoididae</taxon>
        <taxon>Bursaphelenchus</taxon>
    </lineage>
</organism>
<feature type="coiled-coil region" evidence="8">
    <location>
        <begin position="1369"/>
        <end position="1396"/>
    </location>
</feature>
<evidence type="ECO:0000256" key="2">
    <source>
        <dbReference type="ARBA" id="ARBA00022490"/>
    </source>
</evidence>
<dbReference type="InterPro" id="IPR023753">
    <property type="entry name" value="FAD/NAD-binding_dom"/>
</dbReference>
<feature type="region of interest" description="Disordered" evidence="9">
    <location>
        <begin position="1288"/>
        <end position="1313"/>
    </location>
</feature>
<dbReference type="EMBL" id="CAJFCV020000002">
    <property type="protein sequence ID" value="CAG9098744.1"/>
    <property type="molecule type" value="Genomic_DNA"/>
</dbReference>
<feature type="region of interest" description="Disordered" evidence="9">
    <location>
        <begin position="1335"/>
        <end position="1362"/>
    </location>
</feature>
<keyword evidence="4 7" id="KW-0862">Zinc</keyword>
<keyword evidence="8" id="KW-0175">Coiled coil</keyword>
<feature type="region of interest" description="Disordered" evidence="9">
    <location>
        <begin position="750"/>
        <end position="787"/>
    </location>
</feature>
<evidence type="ECO:0000256" key="4">
    <source>
        <dbReference type="ARBA" id="ARBA00022833"/>
    </source>
</evidence>
<evidence type="ECO:0000259" key="10">
    <source>
        <dbReference type="PROSITE" id="PS50023"/>
    </source>
</evidence>
<dbReference type="Proteomes" id="UP000659654">
    <property type="component" value="Unassembled WGS sequence"/>
</dbReference>
<dbReference type="PANTHER" id="PTHR23167">
    <property type="entry name" value="CALPONIN HOMOLOGY DOMAIN-CONTAINING PROTEIN DDB_G0272472-RELATED"/>
    <property type="match status" value="1"/>
</dbReference>
<keyword evidence="2" id="KW-0963">Cytoplasm</keyword>
<dbReference type="Gene3D" id="1.10.418.10">
    <property type="entry name" value="Calponin-like domain"/>
    <property type="match status" value="1"/>
</dbReference>
<dbReference type="GO" id="GO:0016491">
    <property type="term" value="F:oxidoreductase activity"/>
    <property type="evidence" value="ECO:0007669"/>
    <property type="project" value="InterPro"/>
</dbReference>
<dbReference type="SMR" id="A0A7I8WWL7"/>